<comment type="caution">
    <text evidence="1">The sequence shown here is derived from an EMBL/GenBank/DDBJ whole genome shotgun (WGS) entry which is preliminary data.</text>
</comment>
<organism evidence="1 2">
    <name type="scientific">Anaerotignum lactatifermentans</name>
    <dbReference type="NCBI Taxonomy" id="160404"/>
    <lineage>
        <taxon>Bacteria</taxon>
        <taxon>Bacillati</taxon>
        <taxon>Bacillota</taxon>
        <taxon>Clostridia</taxon>
        <taxon>Lachnospirales</taxon>
        <taxon>Anaerotignaceae</taxon>
        <taxon>Anaerotignum</taxon>
    </lineage>
</organism>
<dbReference type="InterPro" id="IPR032427">
    <property type="entry name" value="P22_portal"/>
</dbReference>
<reference evidence="1 2" key="1">
    <citation type="journal article" date="2021" name="Sci. Rep.">
        <title>The distribution of antibiotic resistance genes in chicken gut microbiota commensals.</title>
        <authorList>
            <person name="Juricova H."/>
            <person name="Matiasovicova J."/>
            <person name="Kubasova T."/>
            <person name="Cejkova D."/>
            <person name="Rychlik I."/>
        </authorList>
    </citation>
    <scope>NUCLEOTIDE SEQUENCE [LARGE SCALE GENOMIC DNA]</scope>
    <source>
        <strain evidence="1 2">An431b</strain>
    </source>
</reference>
<protein>
    <recommendedName>
        <fullName evidence="3">Phage portal protein</fullName>
    </recommendedName>
</protein>
<evidence type="ECO:0000313" key="1">
    <source>
        <dbReference type="EMBL" id="MBM6877876.1"/>
    </source>
</evidence>
<dbReference type="EMBL" id="JACSNV010000008">
    <property type="protein sequence ID" value="MBM6877876.1"/>
    <property type="molecule type" value="Genomic_DNA"/>
</dbReference>
<dbReference type="Proteomes" id="UP000729290">
    <property type="component" value="Unassembled WGS sequence"/>
</dbReference>
<name>A0ABS2G8U0_9FIRM</name>
<gene>
    <name evidence="1" type="ORF">H9X83_06845</name>
</gene>
<sequence>MKQNQLQKWQERLSENLSAYQSELNSMDRRQALYNGTRGIQVIDKESTAETKNANTVRNIVTELIEAQVDSSIPMPKVSARRQEDEERAKTIEDYLRNETDRLPFEKMNDLDERITPVQGGDYFLVEWDADRHTHTTRGELTVTLLHPKQVIPQNGVADIEDMDYIFVRIAMTKDRVREQYGIDVSQEGEEAPEVRGNGSMAEDLVTVNFAYYRNKEGGIGRYVWVNDIELEHLTDYQARMLDRCRNCGEVMEKGKCPYCGGTKAEKKTEDYFVLPEDVTRSDGSVIPAWQEAYRYPEGVEEILVDPYTGMALEGVPELYQEQTRIPYYKPDVYPVVLRRNVSAFGKNLGDSDVDKIQDQQNAIKKCDSRVQDKLGKGGSILTLQMDTEMEYSDRQLKIVRVNSPSDLSCIRLMNLQADASGDMAVAEQAYQAARNILGITDSFQGRQDRTATSGTAKQIAVAQSAGRLESKRIMKNAMYADLYEVMFKFLLAYSDEPRTVRRDRLDGTTEYSMFNKYDFLEQDDAGEWYWIDDFLFSVDTSSALASNREAMWQETRQNFQNGTFGNPQNTETLLLFWSMMAKLHYPMAEETKTMIEQQLQQQQMAQQQMIQQQMAQPMAQSGQVIPEGVGGGISEM</sequence>
<accession>A0ABS2G8U0</accession>
<dbReference type="Pfam" id="PF16510">
    <property type="entry name" value="P22_portal"/>
    <property type="match status" value="1"/>
</dbReference>
<evidence type="ECO:0000313" key="2">
    <source>
        <dbReference type="Proteomes" id="UP000729290"/>
    </source>
</evidence>
<evidence type="ECO:0008006" key="3">
    <source>
        <dbReference type="Google" id="ProtNLM"/>
    </source>
</evidence>
<dbReference type="RefSeq" id="WP_205132710.1">
    <property type="nucleotide sequence ID" value="NZ_JACSNT010000002.1"/>
</dbReference>
<proteinExistence type="predicted"/>
<keyword evidence="2" id="KW-1185">Reference proteome</keyword>